<dbReference type="EMBL" id="CABDUW010000183">
    <property type="protein sequence ID" value="VTJ61852.1"/>
    <property type="molecule type" value="Genomic_DNA"/>
</dbReference>
<dbReference type="PANTHER" id="PTHR14493:SF37">
    <property type="entry name" value="E3 UBIQUITIN-PROTEIN LIGASE UNKL-RELATED"/>
    <property type="match status" value="1"/>
</dbReference>
<name>A0A5E4AZL4_MARMO</name>
<feature type="domain" description="Unkempt zinc finger" evidence="4">
    <location>
        <begin position="60"/>
        <end position="98"/>
    </location>
</feature>
<proteinExistence type="predicted"/>
<evidence type="ECO:0000256" key="2">
    <source>
        <dbReference type="ARBA" id="ARBA00022771"/>
    </source>
</evidence>
<sequence length="280" mass="29828">MKGLGVLQSCDHCAVGYRELQAQEALQNGQPGSGDGVPDLQPGVLASQAMIEKILGEDPRWQDTNFVLGSYKTEQCPKPPRLCRQGYACPHYHNSRDRRRNPRRFQYRCRTRWGPSGARASCVKPSCSQSLGPSPPWAGTGACGRSSVSLLSPVALWGVGCLLTAPTLGVPAVGGWQSERWVLEAGLALPCPGLPVSSGPTWTWAPGGPTVFPGHLDLGIGQPCCLSRPPGPGHRAALLSFQATWTWASGSPAVFPGQAAFFQPPSQCLPHPWPHGHLGC</sequence>
<keyword evidence="1" id="KW-0479">Metal-binding</keyword>
<keyword evidence="2" id="KW-0863">Zinc-finger</keyword>
<reference evidence="5" key="1">
    <citation type="submission" date="2019-04" db="EMBL/GenBank/DDBJ databases">
        <authorList>
            <person name="Alioto T."/>
            <person name="Alioto T."/>
        </authorList>
    </citation>
    <scope>NUCLEOTIDE SEQUENCE [LARGE SCALE GENOMIC DNA]</scope>
</reference>
<evidence type="ECO:0000313" key="6">
    <source>
        <dbReference type="Proteomes" id="UP000335636"/>
    </source>
</evidence>
<evidence type="ECO:0000256" key="3">
    <source>
        <dbReference type="ARBA" id="ARBA00022833"/>
    </source>
</evidence>
<keyword evidence="6" id="KW-1185">Reference proteome</keyword>
<comment type="caution">
    <text evidence="5">The sequence shown here is derived from an EMBL/GenBank/DDBJ whole genome shotgun (WGS) entry which is preliminary data.</text>
</comment>
<dbReference type="AlphaFoldDB" id="A0A5E4AZL4"/>
<keyword evidence="3" id="KW-0862">Zinc</keyword>
<dbReference type="InterPro" id="IPR045234">
    <property type="entry name" value="Unkempt-like"/>
</dbReference>
<dbReference type="GO" id="GO:0008270">
    <property type="term" value="F:zinc ion binding"/>
    <property type="evidence" value="ECO:0007669"/>
    <property type="project" value="UniProtKB-KW"/>
</dbReference>
<evidence type="ECO:0000256" key="1">
    <source>
        <dbReference type="ARBA" id="ARBA00022723"/>
    </source>
</evidence>
<evidence type="ECO:0000259" key="4">
    <source>
        <dbReference type="Pfam" id="PF23035"/>
    </source>
</evidence>
<dbReference type="Proteomes" id="UP000335636">
    <property type="component" value="Unassembled WGS sequence"/>
</dbReference>
<dbReference type="InterPro" id="IPR057295">
    <property type="entry name" value="UNK_Znf_4"/>
</dbReference>
<dbReference type="Pfam" id="PF23035">
    <property type="entry name" value="zf-CCCH_UNK-like_4th"/>
    <property type="match status" value="1"/>
</dbReference>
<gene>
    <name evidence="5" type="ORF">MONAX_5E028444</name>
</gene>
<dbReference type="PANTHER" id="PTHR14493">
    <property type="entry name" value="UNKEMPT FAMILY MEMBER"/>
    <property type="match status" value="1"/>
</dbReference>
<accession>A0A5E4AZL4</accession>
<evidence type="ECO:0000313" key="5">
    <source>
        <dbReference type="EMBL" id="VTJ61852.1"/>
    </source>
</evidence>
<organism evidence="5 6">
    <name type="scientific">Marmota monax</name>
    <name type="common">Woodchuck</name>
    <dbReference type="NCBI Taxonomy" id="9995"/>
    <lineage>
        <taxon>Eukaryota</taxon>
        <taxon>Metazoa</taxon>
        <taxon>Chordata</taxon>
        <taxon>Craniata</taxon>
        <taxon>Vertebrata</taxon>
        <taxon>Euteleostomi</taxon>
        <taxon>Mammalia</taxon>
        <taxon>Eutheria</taxon>
        <taxon>Euarchontoglires</taxon>
        <taxon>Glires</taxon>
        <taxon>Rodentia</taxon>
        <taxon>Sciuromorpha</taxon>
        <taxon>Sciuridae</taxon>
        <taxon>Xerinae</taxon>
        <taxon>Marmotini</taxon>
        <taxon>Marmota</taxon>
    </lineage>
</organism>
<protein>
    <recommendedName>
        <fullName evidence="4">Unkempt zinc finger domain-containing protein</fullName>
    </recommendedName>
</protein>